<keyword evidence="1" id="KW-0808">Transferase</keyword>
<dbReference type="Gene3D" id="3.90.550.10">
    <property type="entry name" value="Spore Coat Polysaccharide Biosynthesis Protein SpsA, Chain A"/>
    <property type="match status" value="1"/>
</dbReference>
<dbReference type="InterPro" id="IPR025877">
    <property type="entry name" value="MobA-like_NTP_Trfase"/>
</dbReference>
<evidence type="ECO:0000313" key="6">
    <source>
        <dbReference type="EMBL" id="SDW50123.1"/>
    </source>
</evidence>
<reference evidence="6 7" key="2">
    <citation type="submission" date="2016-10" db="EMBL/GenBank/DDBJ databases">
        <authorList>
            <person name="Varghese N."/>
            <person name="Submissions S."/>
        </authorList>
    </citation>
    <scope>NUCLEOTIDE SEQUENCE [LARGE SCALE GENOMIC DNA]</scope>
    <source>
        <strain evidence="6 7">DSM 24802</strain>
    </source>
</reference>
<name>A0AAN4ZXZ9_9RHOB</name>
<dbReference type="Proteomes" id="UP000634647">
    <property type="component" value="Unassembled WGS sequence"/>
</dbReference>
<keyword evidence="7" id="KW-1185">Reference proteome</keyword>
<dbReference type="GO" id="GO:0016779">
    <property type="term" value="F:nucleotidyltransferase activity"/>
    <property type="evidence" value="ECO:0007669"/>
    <property type="project" value="UniProtKB-KW"/>
</dbReference>
<dbReference type="EMBL" id="BNAB01000001">
    <property type="protein sequence ID" value="GHD98286.1"/>
    <property type="molecule type" value="Genomic_DNA"/>
</dbReference>
<organism evidence="5 8">
    <name type="scientific">Allgaiera indica</name>
    <dbReference type="NCBI Taxonomy" id="765699"/>
    <lineage>
        <taxon>Bacteria</taxon>
        <taxon>Pseudomonadati</taxon>
        <taxon>Pseudomonadota</taxon>
        <taxon>Alphaproteobacteria</taxon>
        <taxon>Rhodobacterales</taxon>
        <taxon>Paracoccaceae</taxon>
        <taxon>Allgaiera</taxon>
    </lineage>
</organism>
<evidence type="ECO:0000256" key="3">
    <source>
        <dbReference type="ARBA" id="ARBA00022842"/>
    </source>
</evidence>
<dbReference type="InterPro" id="IPR050065">
    <property type="entry name" value="GlmU-like"/>
</dbReference>
<comment type="caution">
    <text evidence="5">The sequence shown here is derived from an EMBL/GenBank/DDBJ whole genome shotgun (WGS) entry which is preliminary data.</text>
</comment>
<reference evidence="5" key="1">
    <citation type="journal article" date="2014" name="Int. J. Syst. Evol. Microbiol.">
        <title>Complete genome sequence of Corynebacterium casei LMG S-19264T (=DSM 44701T), isolated from a smear-ripened cheese.</title>
        <authorList>
            <consortium name="US DOE Joint Genome Institute (JGI-PGF)"/>
            <person name="Walter F."/>
            <person name="Albersmeier A."/>
            <person name="Kalinowski J."/>
            <person name="Ruckert C."/>
        </authorList>
    </citation>
    <scope>NUCLEOTIDE SEQUENCE</scope>
    <source>
        <strain evidence="5">CGMCC 1.10859</strain>
    </source>
</reference>
<evidence type="ECO:0000256" key="2">
    <source>
        <dbReference type="ARBA" id="ARBA00022695"/>
    </source>
</evidence>
<dbReference type="SUPFAM" id="SSF53448">
    <property type="entry name" value="Nucleotide-diphospho-sugar transferases"/>
    <property type="match status" value="1"/>
</dbReference>
<accession>A0AAN4ZXZ9</accession>
<dbReference type="CDD" id="cd06422">
    <property type="entry name" value="NTP_transferase_like_1"/>
    <property type="match status" value="1"/>
</dbReference>
<dbReference type="PANTHER" id="PTHR43584">
    <property type="entry name" value="NUCLEOTIDYL TRANSFERASE"/>
    <property type="match status" value="1"/>
</dbReference>
<dbReference type="Proteomes" id="UP000199541">
    <property type="component" value="Unassembled WGS sequence"/>
</dbReference>
<evidence type="ECO:0000259" key="4">
    <source>
        <dbReference type="Pfam" id="PF12804"/>
    </source>
</evidence>
<dbReference type="PANTHER" id="PTHR43584:SF8">
    <property type="entry name" value="N-ACETYLMURAMATE ALPHA-1-PHOSPHATE URIDYLYLTRANSFERASE"/>
    <property type="match status" value="1"/>
</dbReference>
<reference evidence="5" key="3">
    <citation type="submission" date="2023-06" db="EMBL/GenBank/DDBJ databases">
        <authorList>
            <person name="Sun Q."/>
            <person name="Zhou Y."/>
        </authorList>
    </citation>
    <scope>NUCLEOTIDE SEQUENCE</scope>
    <source>
        <strain evidence="5">CGMCC 1.10859</strain>
    </source>
</reference>
<protein>
    <submittedName>
        <fullName evidence="6">MurNAc alpha-1-phosphate uridylyltransferase</fullName>
    </submittedName>
    <submittedName>
        <fullName evidence="5">Nucleotidyltransferase</fullName>
    </submittedName>
</protein>
<evidence type="ECO:0000256" key="1">
    <source>
        <dbReference type="ARBA" id="ARBA00022679"/>
    </source>
</evidence>
<proteinExistence type="predicted"/>
<evidence type="ECO:0000313" key="7">
    <source>
        <dbReference type="Proteomes" id="UP000199541"/>
    </source>
</evidence>
<dbReference type="EMBL" id="FNOB01000004">
    <property type="protein sequence ID" value="SDW50123.1"/>
    <property type="molecule type" value="Genomic_DNA"/>
</dbReference>
<keyword evidence="3" id="KW-0460">Magnesium</keyword>
<gene>
    <name evidence="5" type="ORF">GCM10008024_01190</name>
    <name evidence="6" type="ORF">SAMN05444006_10497</name>
</gene>
<feature type="domain" description="MobA-like NTP transferase" evidence="4">
    <location>
        <begin position="3"/>
        <end position="125"/>
    </location>
</feature>
<evidence type="ECO:0000313" key="5">
    <source>
        <dbReference type="EMBL" id="GHD98286.1"/>
    </source>
</evidence>
<sequence length="223" mass="24021">MLFAAGRGTRMGTLTRTRPKPMINVAGRTLLDHALALVDAAGADRIVVNTHYLGDQIRDHLRGRPDIRLSPEPKLLETGGGLRAALPLLGAGPVITLNTDAVWTGSNPISQLRAAWDPARMDALLLLIDPTRAHGHTGGGDFLIGPQGGLTRGPGLIYSGLQITRTEGLKTIDEDVFSMNVLWDRMLRDGRLFGQIHDGSWGDVGRPEGIATAEALLRKPRHV</sequence>
<dbReference type="AlphaFoldDB" id="A0AAN4ZXZ9"/>
<evidence type="ECO:0000313" key="8">
    <source>
        <dbReference type="Proteomes" id="UP000634647"/>
    </source>
</evidence>
<dbReference type="InterPro" id="IPR029044">
    <property type="entry name" value="Nucleotide-diphossugar_trans"/>
</dbReference>
<keyword evidence="2 6" id="KW-0548">Nucleotidyltransferase</keyword>
<dbReference type="Pfam" id="PF12804">
    <property type="entry name" value="NTP_transf_3"/>
    <property type="match status" value="1"/>
</dbReference>